<gene>
    <name evidence="1" type="ORF">J2D73_17315</name>
</gene>
<name>A0ABS3M052_9PROT</name>
<organism evidence="1 2">
    <name type="scientific">Acetobacter sacchari</name>
    <dbReference type="NCBI Taxonomy" id="2661687"/>
    <lineage>
        <taxon>Bacteria</taxon>
        <taxon>Pseudomonadati</taxon>
        <taxon>Pseudomonadota</taxon>
        <taxon>Alphaproteobacteria</taxon>
        <taxon>Acetobacterales</taxon>
        <taxon>Acetobacteraceae</taxon>
        <taxon>Acetobacter</taxon>
    </lineage>
</organism>
<comment type="caution">
    <text evidence="1">The sequence shown here is derived from an EMBL/GenBank/DDBJ whole genome shotgun (WGS) entry which is preliminary data.</text>
</comment>
<accession>A0ABS3M052</accession>
<dbReference type="Proteomes" id="UP000664771">
    <property type="component" value="Unassembled WGS sequence"/>
</dbReference>
<dbReference type="RefSeq" id="WP_207883377.1">
    <property type="nucleotide sequence ID" value="NZ_JAFVMF010000024.1"/>
</dbReference>
<dbReference type="EMBL" id="JAFVMF010000024">
    <property type="protein sequence ID" value="MBO1361547.1"/>
    <property type="molecule type" value="Genomic_DNA"/>
</dbReference>
<proteinExistence type="predicted"/>
<reference evidence="1 2" key="1">
    <citation type="submission" date="2021-03" db="EMBL/GenBank/DDBJ databases">
        <title>The complete genome sequence of Acetobacter sacchari TBRC 11175.</title>
        <authorList>
            <person name="Charoenyingcharoen P."/>
            <person name="Yukphan P."/>
        </authorList>
    </citation>
    <scope>NUCLEOTIDE SEQUENCE [LARGE SCALE GENOMIC DNA]</scope>
    <source>
        <strain evidence="1 2">TBRC 11175</strain>
    </source>
</reference>
<keyword evidence="2" id="KW-1185">Reference proteome</keyword>
<sequence>MTFKPDASAWISVIELQPSGDVVGEANTSSFARNFARELRVTARRISAVELNNICGLYASRGVHVTMWTPGLAPCPLDGWALPCQKLTERIGQPPERRP</sequence>
<evidence type="ECO:0000313" key="1">
    <source>
        <dbReference type="EMBL" id="MBO1361547.1"/>
    </source>
</evidence>
<evidence type="ECO:0000313" key="2">
    <source>
        <dbReference type="Proteomes" id="UP000664771"/>
    </source>
</evidence>
<protein>
    <submittedName>
        <fullName evidence="1">Uncharacterized protein</fullName>
    </submittedName>
</protein>